<evidence type="ECO:0008006" key="3">
    <source>
        <dbReference type="Google" id="ProtNLM"/>
    </source>
</evidence>
<dbReference type="VEuPathDB" id="FungiDB:Z517_04636"/>
<dbReference type="Proteomes" id="UP000053029">
    <property type="component" value="Unassembled WGS sequence"/>
</dbReference>
<dbReference type="InterPro" id="IPR036188">
    <property type="entry name" value="FAD/NAD-bd_sf"/>
</dbReference>
<keyword evidence="2" id="KW-1185">Reference proteome</keyword>
<reference evidence="1 2" key="1">
    <citation type="submission" date="2015-01" db="EMBL/GenBank/DDBJ databases">
        <title>The Genome Sequence of Fonsecaea pedrosoi CBS 271.37.</title>
        <authorList>
            <consortium name="The Broad Institute Genomics Platform"/>
            <person name="Cuomo C."/>
            <person name="de Hoog S."/>
            <person name="Gorbushina A."/>
            <person name="Stielow B."/>
            <person name="Teixiera M."/>
            <person name="Abouelleil A."/>
            <person name="Chapman S.B."/>
            <person name="Priest M."/>
            <person name="Young S.K."/>
            <person name="Wortman J."/>
            <person name="Nusbaum C."/>
            <person name="Birren B."/>
        </authorList>
    </citation>
    <scope>NUCLEOTIDE SEQUENCE [LARGE SCALE GENOMIC DNA]</scope>
    <source>
        <strain evidence="1 2">CBS 271.37</strain>
    </source>
</reference>
<dbReference type="AlphaFoldDB" id="A0A0D2GSS3"/>
<dbReference type="SUPFAM" id="SSF51905">
    <property type="entry name" value="FAD/NAD(P)-binding domain"/>
    <property type="match status" value="1"/>
</dbReference>
<dbReference type="HOGENOM" id="CLU_930766_0_0_1"/>
<sequence length="299" mass="32323">MPNTENGKSKDHINGFLSMADFEGSYHVIVVGSAAIGAKQTAPQSRVLIIQSKACLGGAPTHRGVLSCCGPYSVGPPDRPSKGGRANLDGTPRKAGVVAYIQAKQKFYILELEANFGSSMSNSEELKHVLDDMIASYDIEVLPHCAVVVGERTDGRLVTVEVQERRGRRTISGKAFVDCSGDRDLAGHAGASTRYGKAITAMSTWVRWQPNSAASKTPTPTGAGLVVSDGTIKHLDESTTLEDSTNFHYLKPILFIQQHVLTYLFPRSDAGLREVAIPVKVWQEFLQLASQPSNKEVQI</sequence>
<dbReference type="Pfam" id="PF12831">
    <property type="entry name" value="FAD_oxidored"/>
    <property type="match status" value="1"/>
</dbReference>
<proteinExistence type="predicted"/>
<protein>
    <recommendedName>
        <fullName evidence="3">FAD/NAD(P)-binding domain-containing protein</fullName>
    </recommendedName>
</protein>
<name>A0A0D2GSS3_9EURO</name>
<accession>A0A0D2GSS3</accession>
<evidence type="ECO:0000313" key="2">
    <source>
        <dbReference type="Proteomes" id="UP000053029"/>
    </source>
</evidence>
<dbReference type="GeneID" id="25304126"/>
<gene>
    <name evidence="1" type="ORF">Z517_04636</name>
</gene>
<dbReference type="OrthoDB" id="6612291at2759"/>
<organism evidence="1 2">
    <name type="scientific">Fonsecaea pedrosoi CBS 271.37</name>
    <dbReference type="NCBI Taxonomy" id="1442368"/>
    <lineage>
        <taxon>Eukaryota</taxon>
        <taxon>Fungi</taxon>
        <taxon>Dikarya</taxon>
        <taxon>Ascomycota</taxon>
        <taxon>Pezizomycotina</taxon>
        <taxon>Eurotiomycetes</taxon>
        <taxon>Chaetothyriomycetidae</taxon>
        <taxon>Chaetothyriales</taxon>
        <taxon>Herpotrichiellaceae</taxon>
        <taxon>Fonsecaea</taxon>
    </lineage>
</organism>
<evidence type="ECO:0000313" key="1">
    <source>
        <dbReference type="EMBL" id="KIW81610.1"/>
    </source>
</evidence>
<dbReference type="RefSeq" id="XP_013285418.1">
    <property type="nucleotide sequence ID" value="XM_013429964.1"/>
</dbReference>
<dbReference type="EMBL" id="KN846971">
    <property type="protein sequence ID" value="KIW81610.1"/>
    <property type="molecule type" value="Genomic_DNA"/>
</dbReference>